<evidence type="ECO:0000313" key="5">
    <source>
        <dbReference type="Proteomes" id="UP000018538"/>
    </source>
</evidence>
<name>V7PI75_PLAYE</name>
<accession>V7PI75</accession>
<evidence type="ECO:0000256" key="1">
    <source>
        <dbReference type="SAM" id="MobiDB-lite"/>
    </source>
</evidence>
<protein>
    <recommendedName>
        <fullName evidence="6">Early transcribed membrane protein</fullName>
    </recommendedName>
</protein>
<feature type="compositionally biased region" description="Polar residues" evidence="1">
    <location>
        <begin position="99"/>
        <end position="156"/>
    </location>
</feature>
<sequence length="183" mass="19659">MKLAKALYFVAFLLAIKVLTPGSNNYVEAKPANTKKVTKSADNAFIKKIKNKKVALISTIAATLALAIATTFGVMHFQKKQDDKKEILESDGKTPLITPRSNSGSDNKNTPPAPETNTKSAPETNTKSAPETNTKPTLEINTKSAPETNTKPTLEINTKPVPEINTKPTLSSGNSRAYPPASH</sequence>
<evidence type="ECO:0008006" key="6">
    <source>
        <dbReference type="Google" id="ProtNLM"/>
    </source>
</evidence>
<evidence type="ECO:0000313" key="4">
    <source>
        <dbReference type="EMBL" id="ETB58715.1"/>
    </source>
</evidence>
<feature type="signal peptide" evidence="3">
    <location>
        <begin position="1"/>
        <end position="22"/>
    </location>
</feature>
<dbReference type="OrthoDB" id="387406at2759"/>
<keyword evidence="2" id="KW-0812">Transmembrane</keyword>
<gene>
    <name evidence="4" type="ORF">YYC_03540</name>
</gene>
<reference evidence="4 5" key="1">
    <citation type="submission" date="2013-11" db="EMBL/GenBank/DDBJ databases">
        <title>The Genome Sequence of Plasmodium yoelii 17X.</title>
        <authorList>
            <consortium name="The Broad Institute Genomics Platform"/>
            <consortium name="The Broad Institute Genome Sequencing Center for Infectious Disease"/>
            <person name="Neafsey D."/>
            <person name="Adams J."/>
            <person name="Walker B."/>
            <person name="Young S.K."/>
            <person name="Zeng Q."/>
            <person name="Gargeya S."/>
            <person name="Fitzgerald M."/>
            <person name="Haas B."/>
            <person name="Abouelleil A."/>
            <person name="Alvarado L."/>
            <person name="Chapman S.B."/>
            <person name="Gainer-Dewar J."/>
            <person name="Goldberg J."/>
            <person name="Griggs A."/>
            <person name="Gujja S."/>
            <person name="Hansen M."/>
            <person name="Howarth C."/>
            <person name="Imamovic A."/>
            <person name="Ireland A."/>
            <person name="Larimer J."/>
            <person name="McCowan C."/>
            <person name="Murphy C."/>
            <person name="Pearson M."/>
            <person name="Poon T.W."/>
            <person name="Priest M."/>
            <person name="Roberts A."/>
            <person name="Saif S."/>
            <person name="Shea T."/>
            <person name="Sykes S."/>
            <person name="Wortman J."/>
            <person name="Nusbaum C."/>
            <person name="Birren B."/>
        </authorList>
    </citation>
    <scope>NUCLEOTIDE SEQUENCE [LARGE SCALE GENOMIC DNA]</scope>
    <source>
        <strain evidence="4 5">17X</strain>
    </source>
</reference>
<dbReference type="Proteomes" id="UP000018538">
    <property type="component" value="Unassembled WGS sequence"/>
</dbReference>
<dbReference type="NCBIfam" id="TIGR01495">
    <property type="entry name" value="ETRAMP"/>
    <property type="match status" value="1"/>
</dbReference>
<keyword evidence="2" id="KW-0472">Membrane</keyword>
<feature type="transmembrane region" description="Helical" evidence="2">
    <location>
        <begin position="53"/>
        <end position="75"/>
    </location>
</feature>
<feature type="compositionally biased region" description="Basic and acidic residues" evidence="1">
    <location>
        <begin position="79"/>
        <end position="92"/>
    </location>
</feature>
<keyword evidence="3" id="KW-0732">Signal</keyword>
<organism evidence="4 5">
    <name type="scientific">Plasmodium yoelii 17X</name>
    <dbReference type="NCBI Taxonomy" id="1323249"/>
    <lineage>
        <taxon>Eukaryota</taxon>
        <taxon>Sar</taxon>
        <taxon>Alveolata</taxon>
        <taxon>Apicomplexa</taxon>
        <taxon>Aconoidasida</taxon>
        <taxon>Haemosporida</taxon>
        <taxon>Plasmodiidae</taxon>
        <taxon>Plasmodium</taxon>
        <taxon>Plasmodium (Vinckeia)</taxon>
    </lineage>
</organism>
<evidence type="ECO:0000256" key="3">
    <source>
        <dbReference type="SAM" id="SignalP"/>
    </source>
</evidence>
<feature type="compositionally biased region" description="Polar residues" evidence="1">
    <location>
        <begin position="166"/>
        <end position="175"/>
    </location>
</feature>
<keyword evidence="2" id="KW-1133">Transmembrane helix</keyword>
<proteinExistence type="predicted"/>
<feature type="chain" id="PRO_5004764078" description="Early transcribed membrane protein" evidence="3">
    <location>
        <begin position="23"/>
        <end position="183"/>
    </location>
</feature>
<dbReference type="Pfam" id="PF09716">
    <property type="entry name" value="ETRAMP"/>
    <property type="match status" value="1"/>
</dbReference>
<evidence type="ECO:0000256" key="2">
    <source>
        <dbReference type="SAM" id="Phobius"/>
    </source>
</evidence>
<dbReference type="InterPro" id="IPR006389">
    <property type="entry name" value="Early_transc_mb_plasmodium"/>
</dbReference>
<dbReference type="EMBL" id="KI635769">
    <property type="protein sequence ID" value="ETB58715.1"/>
    <property type="molecule type" value="Genomic_DNA"/>
</dbReference>
<feature type="region of interest" description="Disordered" evidence="1">
    <location>
        <begin position="79"/>
        <end position="183"/>
    </location>
</feature>
<dbReference type="AlphaFoldDB" id="V7PI75"/>
<keyword evidence="5" id="KW-1185">Reference proteome</keyword>